<evidence type="ECO:0000313" key="1">
    <source>
        <dbReference type="EMBL" id="KAH7853331.1"/>
    </source>
</evidence>
<reference evidence="1 2" key="1">
    <citation type="journal article" date="2021" name="Hortic Res">
        <title>High-quality reference genome and annotation aids understanding of berry development for evergreen blueberry (Vaccinium darrowii).</title>
        <authorList>
            <person name="Yu J."/>
            <person name="Hulse-Kemp A.M."/>
            <person name="Babiker E."/>
            <person name="Staton M."/>
        </authorList>
    </citation>
    <scope>NUCLEOTIDE SEQUENCE [LARGE SCALE GENOMIC DNA]</scope>
    <source>
        <strain evidence="2">cv. NJ 8807/NJ 8810</strain>
        <tissue evidence="1">Young leaf</tissue>
    </source>
</reference>
<accession>A0ACB7YIA6</accession>
<gene>
    <name evidence="1" type="ORF">Vadar_001302</name>
</gene>
<dbReference type="EMBL" id="CM037161">
    <property type="protein sequence ID" value="KAH7853331.1"/>
    <property type="molecule type" value="Genomic_DNA"/>
</dbReference>
<proteinExistence type="predicted"/>
<keyword evidence="2" id="KW-1185">Reference proteome</keyword>
<sequence>MAEEDQERDSKVNRPIPDLPKRFLPFVEVVCKGSGKTRRFAAGTEAGFAVSLVNRKVEVGPITSHIEAVKEGEEPVSFGPNSVLVDYGDGWKLQTVTVVEGLRKKEFKGPATLHNESLRGLKASQPVISYLYVGKILLAFILIFVMGAVLTLALKNLPSLILFINSSM</sequence>
<name>A0ACB7YIA6_9ERIC</name>
<comment type="caution">
    <text evidence="1">The sequence shown here is derived from an EMBL/GenBank/DDBJ whole genome shotgun (WGS) entry which is preliminary data.</text>
</comment>
<dbReference type="Proteomes" id="UP000828048">
    <property type="component" value="Chromosome 11"/>
</dbReference>
<evidence type="ECO:0000313" key="2">
    <source>
        <dbReference type="Proteomes" id="UP000828048"/>
    </source>
</evidence>
<organism evidence="1 2">
    <name type="scientific">Vaccinium darrowii</name>
    <dbReference type="NCBI Taxonomy" id="229202"/>
    <lineage>
        <taxon>Eukaryota</taxon>
        <taxon>Viridiplantae</taxon>
        <taxon>Streptophyta</taxon>
        <taxon>Embryophyta</taxon>
        <taxon>Tracheophyta</taxon>
        <taxon>Spermatophyta</taxon>
        <taxon>Magnoliopsida</taxon>
        <taxon>eudicotyledons</taxon>
        <taxon>Gunneridae</taxon>
        <taxon>Pentapetalae</taxon>
        <taxon>asterids</taxon>
        <taxon>Ericales</taxon>
        <taxon>Ericaceae</taxon>
        <taxon>Vaccinioideae</taxon>
        <taxon>Vaccinieae</taxon>
        <taxon>Vaccinium</taxon>
    </lineage>
</organism>
<protein>
    <submittedName>
        <fullName evidence="1">Uncharacterized protein</fullName>
    </submittedName>
</protein>